<sequence>MHQNKIKMKHLIAITLIFLSFNAFAQKPCDYSENISDSLGDYKSTKAYMIYEKNFAGNTNYIFFSLALTDGLPTLNVQLIQKSKGFLKANCFDKNSKLFLQLINGKIITLIHVEEENCGSIIRDDKNFDNRITTARFMFMKGSIEELKNSAISLMRIKYLTEIEDYVITKEFKSELDSLVYEPETYFINNLQCIE</sequence>
<feature type="chain" id="PRO_5003610550" evidence="1">
    <location>
        <begin position="26"/>
        <end position="195"/>
    </location>
</feature>
<proteinExistence type="predicted"/>
<name>H7FUL5_FLAFP</name>
<dbReference type="STRING" id="1086011.HJ01_02830"/>
<dbReference type="Proteomes" id="UP000005566">
    <property type="component" value="Unassembled WGS sequence"/>
</dbReference>
<keyword evidence="3" id="KW-1185">Reference proteome</keyword>
<evidence type="ECO:0000313" key="3">
    <source>
        <dbReference type="Proteomes" id="UP000005566"/>
    </source>
</evidence>
<evidence type="ECO:0000256" key="1">
    <source>
        <dbReference type="SAM" id="SignalP"/>
    </source>
</evidence>
<evidence type="ECO:0000313" key="2">
    <source>
        <dbReference type="EMBL" id="EIA07962.1"/>
    </source>
</evidence>
<gene>
    <name evidence="2" type="ORF">HJ01_02830</name>
</gene>
<dbReference type="EMBL" id="AHKF01000020">
    <property type="protein sequence ID" value="EIA07962.1"/>
    <property type="molecule type" value="Genomic_DNA"/>
</dbReference>
<organism evidence="2 3">
    <name type="scientific">Flavobacterium frigoris (strain PS1)</name>
    <dbReference type="NCBI Taxonomy" id="1086011"/>
    <lineage>
        <taxon>Bacteria</taxon>
        <taxon>Pseudomonadati</taxon>
        <taxon>Bacteroidota</taxon>
        <taxon>Flavobacteriia</taxon>
        <taxon>Flavobacteriales</taxon>
        <taxon>Flavobacteriaceae</taxon>
        <taxon>Flavobacterium</taxon>
    </lineage>
</organism>
<reference evidence="2 3" key="1">
    <citation type="journal article" date="2014" name="Acta Crystallogr. D">
        <title>Structure-based characterization and antifreeze properties of a hyperactive ice-binding protein from the Antarctic bacterium Flavobacterium frigoris PS1.</title>
        <authorList>
            <person name="Do H."/>
            <person name="Kim S.J."/>
            <person name="Kim H.J."/>
            <person name="Lee J.H."/>
        </authorList>
    </citation>
    <scope>NUCLEOTIDE SEQUENCE [LARGE SCALE GENOMIC DNA]</scope>
    <source>
        <strain evidence="2 3">PS1</strain>
    </source>
</reference>
<dbReference type="AlphaFoldDB" id="H7FUL5"/>
<feature type="signal peptide" evidence="1">
    <location>
        <begin position="1"/>
        <end position="25"/>
    </location>
</feature>
<comment type="caution">
    <text evidence="2">The sequence shown here is derived from an EMBL/GenBank/DDBJ whole genome shotgun (WGS) entry which is preliminary data.</text>
</comment>
<dbReference type="PATRIC" id="fig|1086011.3.peg.2770"/>
<accession>H7FUL5</accession>
<protein>
    <submittedName>
        <fullName evidence="2">Uncharacterized protein</fullName>
    </submittedName>
</protein>
<dbReference type="eggNOG" id="ENOG5032WZP">
    <property type="taxonomic scope" value="Bacteria"/>
</dbReference>
<keyword evidence="1" id="KW-0732">Signal</keyword>